<evidence type="ECO:0000256" key="3">
    <source>
        <dbReference type="ARBA" id="ARBA00023163"/>
    </source>
</evidence>
<organism evidence="5 6">
    <name type="scientific">Aestuariivirga litoralis</name>
    <dbReference type="NCBI Taxonomy" id="2650924"/>
    <lineage>
        <taxon>Bacteria</taxon>
        <taxon>Pseudomonadati</taxon>
        <taxon>Pseudomonadota</taxon>
        <taxon>Alphaproteobacteria</taxon>
        <taxon>Hyphomicrobiales</taxon>
        <taxon>Aestuariivirgaceae</taxon>
        <taxon>Aestuariivirga</taxon>
    </lineage>
</organism>
<proteinExistence type="predicted"/>
<dbReference type="Pfam" id="PF12833">
    <property type="entry name" value="HTH_18"/>
    <property type="match status" value="1"/>
</dbReference>
<evidence type="ECO:0000313" key="6">
    <source>
        <dbReference type="Proteomes" id="UP000248795"/>
    </source>
</evidence>
<dbReference type="GO" id="GO:0003700">
    <property type="term" value="F:DNA-binding transcription factor activity"/>
    <property type="evidence" value="ECO:0007669"/>
    <property type="project" value="InterPro"/>
</dbReference>
<dbReference type="SMART" id="SM00342">
    <property type="entry name" value="HTH_ARAC"/>
    <property type="match status" value="1"/>
</dbReference>
<dbReference type="InterPro" id="IPR029062">
    <property type="entry name" value="Class_I_gatase-like"/>
</dbReference>
<dbReference type="Gene3D" id="1.10.10.60">
    <property type="entry name" value="Homeodomain-like"/>
    <property type="match status" value="1"/>
</dbReference>
<dbReference type="PROSITE" id="PS00041">
    <property type="entry name" value="HTH_ARAC_FAMILY_1"/>
    <property type="match status" value="1"/>
</dbReference>
<keyword evidence="2" id="KW-0238">DNA-binding</keyword>
<evidence type="ECO:0000256" key="1">
    <source>
        <dbReference type="ARBA" id="ARBA00023015"/>
    </source>
</evidence>
<name>A0A2W2AJE1_9HYPH</name>
<keyword evidence="3" id="KW-0804">Transcription</keyword>
<dbReference type="InterPro" id="IPR018062">
    <property type="entry name" value="HTH_AraC-typ_CS"/>
</dbReference>
<keyword evidence="6" id="KW-1185">Reference proteome</keyword>
<dbReference type="Pfam" id="PF01965">
    <property type="entry name" value="DJ-1_PfpI"/>
    <property type="match status" value="1"/>
</dbReference>
<dbReference type="InterPro" id="IPR052158">
    <property type="entry name" value="INH-QAR"/>
</dbReference>
<keyword evidence="1" id="KW-0805">Transcription regulation</keyword>
<dbReference type="SUPFAM" id="SSF46689">
    <property type="entry name" value="Homeodomain-like"/>
    <property type="match status" value="2"/>
</dbReference>
<reference evidence="6" key="1">
    <citation type="submission" date="2018-06" db="EMBL/GenBank/DDBJ databases">
        <title>Aestuariibacter litoralis strain KCTC 52945T.</title>
        <authorList>
            <person name="Li X."/>
            <person name="Salam N."/>
            <person name="Li J.-L."/>
            <person name="Chen Y.-M."/>
            <person name="Yang Z.-W."/>
            <person name="Zhang L.-Y."/>
            <person name="Han M.-X."/>
            <person name="Xiao M."/>
            <person name="Li W.-J."/>
        </authorList>
    </citation>
    <scope>NUCLEOTIDE SEQUENCE [LARGE SCALE GENOMIC DNA]</scope>
    <source>
        <strain evidence="6">KCTC 52945</strain>
    </source>
</reference>
<dbReference type="PROSITE" id="PS01124">
    <property type="entry name" value="HTH_ARAC_FAMILY_2"/>
    <property type="match status" value="1"/>
</dbReference>
<dbReference type="PANTHER" id="PTHR43130">
    <property type="entry name" value="ARAC-FAMILY TRANSCRIPTIONAL REGULATOR"/>
    <property type="match status" value="1"/>
</dbReference>
<dbReference type="RefSeq" id="WP_111199759.1">
    <property type="nucleotide sequence ID" value="NZ_QKVK01000009.1"/>
</dbReference>
<dbReference type="AlphaFoldDB" id="A0A2W2AJE1"/>
<evidence type="ECO:0000259" key="4">
    <source>
        <dbReference type="PROSITE" id="PS01124"/>
    </source>
</evidence>
<dbReference type="Proteomes" id="UP000248795">
    <property type="component" value="Unassembled WGS sequence"/>
</dbReference>
<protein>
    <submittedName>
        <fullName evidence="5">GlxA family transcriptional regulator</fullName>
    </submittedName>
</protein>
<comment type="caution">
    <text evidence="5">The sequence shown here is derived from an EMBL/GenBank/DDBJ whole genome shotgun (WGS) entry which is preliminary data.</text>
</comment>
<sequence>MTSSPQTVGLLLVPGFALMSYASVVEPLRAANLLAGKELYRWIHITPGPAIVMASCGATVPCPVKAGDTVKLDLLLVCAGGNPTAFRDRTTLQWLKTLAGRGLRIGGVSGGPVILARAGIMDGYHMTVHWEHAPAVAEGFPNIMLTRSIYIVDRNRLTCAGGTAPLDMMHALIAEQHGPELARKVSDWFMHTDIRPAQSAQRASLTERYGVHDDRLTAALELMESHPGEPLKRSETARRIGLSTRQLDRLFSEKLGASYAGHYRQIRLERARDLLRQSAVPITEIALGCGFSSASHFSRAYREAFGVTPASERR</sequence>
<dbReference type="CDD" id="cd03136">
    <property type="entry name" value="GATase1_AraC_ArgR_like"/>
    <property type="match status" value="1"/>
</dbReference>
<dbReference type="Gene3D" id="3.40.50.880">
    <property type="match status" value="1"/>
</dbReference>
<dbReference type="SUPFAM" id="SSF52317">
    <property type="entry name" value="Class I glutamine amidotransferase-like"/>
    <property type="match status" value="1"/>
</dbReference>
<dbReference type="EMBL" id="QKVK01000009">
    <property type="protein sequence ID" value="PZF75565.1"/>
    <property type="molecule type" value="Genomic_DNA"/>
</dbReference>
<dbReference type="GO" id="GO:0043565">
    <property type="term" value="F:sequence-specific DNA binding"/>
    <property type="evidence" value="ECO:0007669"/>
    <property type="project" value="InterPro"/>
</dbReference>
<dbReference type="InterPro" id="IPR020449">
    <property type="entry name" value="Tscrpt_reg_AraC-type_HTH"/>
</dbReference>
<dbReference type="PRINTS" id="PR00032">
    <property type="entry name" value="HTHARAC"/>
</dbReference>
<feature type="domain" description="HTH araC/xylS-type" evidence="4">
    <location>
        <begin position="217"/>
        <end position="314"/>
    </location>
</feature>
<dbReference type="InterPro" id="IPR002818">
    <property type="entry name" value="DJ-1/PfpI"/>
</dbReference>
<accession>A0A2W2AJE1</accession>
<dbReference type="PANTHER" id="PTHR43130:SF3">
    <property type="entry name" value="HTH-TYPE TRANSCRIPTIONAL REGULATOR RV1931C"/>
    <property type="match status" value="1"/>
</dbReference>
<evidence type="ECO:0000256" key="2">
    <source>
        <dbReference type="ARBA" id="ARBA00023125"/>
    </source>
</evidence>
<evidence type="ECO:0000313" key="5">
    <source>
        <dbReference type="EMBL" id="PZF75565.1"/>
    </source>
</evidence>
<dbReference type="InterPro" id="IPR018060">
    <property type="entry name" value="HTH_AraC"/>
</dbReference>
<gene>
    <name evidence="5" type="ORF">DK847_17125</name>
</gene>
<dbReference type="InterPro" id="IPR009057">
    <property type="entry name" value="Homeodomain-like_sf"/>
</dbReference>